<evidence type="ECO:0000313" key="2">
    <source>
        <dbReference type="EMBL" id="KAK8527660.1"/>
    </source>
</evidence>
<organism evidence="2 3">
    <name type="scientific">Hibiscus sabdariffa</name>
    <name type="common">roselle</name>
    <dbReference type="NCBI Taxonomy" id="183260"/>
    <lineage>
        <taxon>Eukaryota</taxon>
        <taxon>Viridiplantae</taxon>
        <taxon>Streptophyta</taxon>
        <taxon>Embryophyta</taxon>
        <taxon>Tracheophyta</taxon>
        <taxon>Spermatophyta</taxon>
        <taxon>Magnoliopsida</taxon>
        <taxon>eudicotyledons</taxon>
        <taxon>Gunneridae</taxon>
        <taxon>Pentapetalae</taxon>
        <taxon>rosids</taxon>
        <taxon>malvids</taxon>
        <taxon>Malvales</taxon>
        <taxon>Malvaceae</taxon>
        <taxon>Malvoideae</taxon>
        <taxon>Hibiscus</taxon>
    </lineage>
</organism>
<dbReference type="Proteomes" id="UP001472677">
    <property type="component" value="Unassembled WGS sequence"/>
</dbReference>
<accession>A0ABR2D1P6</accession>
<feature type="region of interest" description="Disordered" evidence="1">
    <location>
        <begin position="1"/>
        <end position="30"/>
    </location>
</feature>
<evidence type="ECO:0000313" key="3">
    <source>
        <dbReference type="Proteomes" id="UP001472677"/>
    </source>
</evidence>
<proteinExistence type="predicted"/>
<gene>
    <name evidence="2" type="ORF">V6N12_054865</name>
</gene>
<comment type="caution">
    <text evidence="2">The sequence shown here is derived from an EMBL/GenBank/DDBJ whole genome shotgun (WGS) entry which is preliminary data.</text>
</comment>
<name>A0ABR2D1P6_9ROSI</name>
<feature type="compositionally biased region" description="Low complexity" evidence="1">
    <location>
        <begin position="1"/>
        <end position="19"/>
    </location>
</feature>
<sequence>MGSKASSSDASLESNRSLSPMSKDDGKGPRVAEDINYACMGKLFEDVATPFENTEERYFGEQEILGCKPNYEMSPVIDHGINSNGNCNGLCQG</sequence>
<keyword evidence="3" id="KW-1185">Reference proteome</keyword>
<dbReference type="EMBL" id="JBBPBM010000038">
    <property type="protein sequence ID" value="KAK8527660.1"/>
    <property type="molecule type" value="Genomic_DNA"/>
</dbReference>
<evidence type="ECO:0000256" key="1">
    <source>
        <dbReference type="SAM" id="MobiDB-lite"/>
    </source>
</evidence>
<reference evidence="2 3" key="1">
    <citation type="journal article" date="2024" name="G3 (Bethesda)">
        <title>Genome assembly of Hibiscus sabdariffa L. provides insights into metabolisms of medicinal natural products.</title>
        <authorList>
            <person name="Kim T."/>
        </authorList>
    </citation>
    <scope>NUCLEOTIDE SEQUENCE [LARGE SCALE GENOMIC DNA]</scope>
    <source>
        <strain evidence="2">TK-2024</strain>
        <tissue evidence="2">Old leaves</tissue>
    </source>
</reference>
<protein>
    <submittedName>
        <fullName evidence="2">Uncharacterized protein</fullName>
    </submittedName>
</protein>